<dbReference type="Pfam" id="PF00535">
    <property type="entry name" value="Glycos_transf_2"/>
    <property type="match status" value="1"/>
</dbReference>
<evidence type="ECO:0000256" key="4">
    <source>
        <dbReference type="ARBA" id="ARBA00022723"/>
    </source>
</evidence>
<dbReference type="PANTHER" id="PTHR42891:SF1">
    <property type="entry name" value="D-GLYCERO-BETA-D-MANNO-HEPTOSE-1,7-BISPHOSPHATE 7-PHOSPHATASE"/>
    <property type="match status" value="1"/>
</dbReference>
<dbReference type="Gene3D" id="3.90.550.10">
    <property type="entry name" value="Spore Coat Polysaccharide Biosynthesis Protein SpsA, Chain A"/>
    <property type="match status" value="1"/>
</dbReference>
<dbReference type="Gene3D" id="3.40.50.1000">
    <property type="entry name" value="HAD superfamily/HAD-like"/>
    <property type="match status" value="1"/>
</dbReference>
<dbReference type="Proteomes" id="UP000318578">
    <property type="component" value="Unassembled WGS sequence"/>
</dbReference>
<dbReference type="NCBIfam" id="TIGR01662">
    <property type="entry name" value="HAD-SF-IIIA"/>
    <property type="match status" value="1"/>
</dbReference>
<dbReference type="EMBL" id="VJZA01000078">
    <property type="protein sequence ID" value="TVT17477.1"/>
    <property type="molecule type" value="Genomic_DNA"/>
</dbReference>
<evidence type="ECO:0000256" key="5">
    <source>
        <dbReference type="ARBA" id="ARBA00022801"/>
    </source>
</evidence>
<dbReference type="NCBIfam" id="TIGR01509">
    <property type="entry name" value="HAD-SF-IA-v3"/>
    <property type="match status" value="1"/>
</dbReference>
<dbReference type="InterPro" id="IPR001173">
    <property type="entry name" value="Glyco_trans_2-like"/>
</dbReference>
<keyword evidence="6" id="KW-0119">Carbohydrate metabolism</keyword>
<dbReference type="InterPro" id="IPR006549">
    <property type="entry name" value="HAD-SF_hydro_IIIA"/>
</dbReference>
<organism evidence="9 10">
    <name type="scientific">Amycolatopsis acidiphila</name>
    <dbReference type="NCBI Taxonomy" id="715473"/>
    <lineage>
        <taxon>Bacteria</taxon>
        <taxon>Bacillati</taxon>
        <taxon>Actinomycetota</taxon>
        <taxon>Actinomycetes</taxon>
        <taxon>Pseudonocardiales</taxon>
        <taxon>Pseudonocardiaceae</taxon>
        <taxon>Amycolatopsis</taxon>
    </lineage>
</organism>
<evidence type="ECO:0000256" key="2">
    <source>
        <dbReference type="ARBA" id="ARBA00005628"/>
    </source>
</evidence>
<dbReference type="AlphaFoldDB" id="A0A557ZZQ1"/>
<dbReference type="GO" id="GO:0005737">
    <property type="term" value="C:cytoplasm"/>
    <property type="evidence" value="ECO:0007669"/>
    <property type="project" value="UniProtKB-SubCell"/>
</dbReference>
<dbReference type="InterPro" id="IPR023214">
    <property type="entry name" value="HAD_sf"/>
</dbReference>
<comment type="caution">
    <text evidence="9">The sequence shown here is derived from an EMBL/GenBank/DDBJ whole genome shotgun (WGS) entry which is preliminary data.</text>
</comment>
<dbReference type="NCBIfam" id="TIGR01656">
    <property type="entry name" value="Histidinol-ppas"/>
    <property type="match status" value="1"/>
</dbReference>
<evidence type="ECO:0000313" key="9">
    <source>
        <dbReference type="EMBL" id="TVT17477.1"/>
    </source>
</evidence>
<protein>
    <recommendedName>
        <fullName evidence="7">D,D-heptose 1,7-bisphosphate phosphatase</fullName>
    </recommendedName>
</protein>
<evidence type="ECO:0000256" key="6">
    <source>
        <dbReference type="ARBA" id="ARBA00023277"/>
    </source>
</evidence>
<sequence length="492" mass="52183">MRISRVGYAVVVPGTGGSSLGTLLSALEHGSGPAPDEVVVVDDRPSGAPLPASALPVRVVRPAASGPAAARNAGWRAARSDWIVFLDEDVRPPADWRQRLVADLTALPERVAGSRGHLVVSPPTGGRRATEHERRTVEHASGWVGSDIAYRRGVLAALDGFDERLFRAEADFALRVRQAGFAVERGSRTTLQPLRPSGFFASVTEQRTHAEDALLRRKFGSAWRDLAGIGPSPLGRHAFTTAAALAAAGLSRTRLRRVATVAGAAWLALTADLALRRILPGPRTRDEVARMTVTSALIPSAAVFSRLCGEISALRAEPATPGAVLFDRDDTLIVDEPYLSDAKLVRPVPGAEQVLRRLRDAGVPIGVVSNQSGVARGLITEQQLAEVNARVEQLLGPFDTWQVCVHGESDGCACRKPKPGLVRQAARALGVRPRDCVVIGDIGSDVAAARAAGATGILVPTGRTRAEEIRSAPYVAKDLREAVGLAMGERAW</sequence>
<dbReference type="InterPro" id="IPR006543">
    <property type="entry name" value="Histidinol-phos"/>
</dbReference>
<keyword evidence="10" id="KW-1185">Reference proteome</keyword>
<evidence type="ECO:0000256" key="1">
    <source>
        <dbReference type="ARBA" id="ARBA00004496"/>
    </source>
</evidence>
<proteinExistence type="inferred from homology"/>
<dbReference type="Pfam" id="PF13242">
    <property type="entry name" value="Hydrolase_like"/>
    <property type="match status" value="1"/>
</dbReference>
<dbReference type="InterPro" id="IPR006439">
    <property type="entry name" value="HAD-SF_hydro_IA"/>
</dbReference>
<keyword evidence="5 9" id="KW-0378">Hydrolase</keyword>
<evidence type="ECO:0000313" key="10">
    <source>
        <dbReference type="Proteomes" id="UP000318578"/>
    </source>
</evidence>
<dbReference type="GO" id="GO:0016791">
    <property type="term" value="F:phosphatase activity"/>
    <property type="evidence" value="ECO:0007669"/>
    <property type="project" value="InterPro"/>
</dbReference>
<dbReference type="RefSeq" id="WP_144643537.1">
    <property type="nucleotide sequence ID" value="NZ_BNAX01000024.1"/>
</dbReference>
<evidence type="ECO:0000259" key="8">
    <source>
        <dbReference type="Pfam" id="PF00535"/>
    </source>
</evidence>
<dbReference type="InterPro" id="IPR036412">
    <property type="entry name" value="HAD-like_sf"/>
</dbReference>
<dbReference type="OrthoDB" id="9781367at2"/>
<gene>
    <name evidence="9" type="ORF">FNH06_31260</name>
</gene>
<dbReference type="InterPro" id="IPR029044">
    <property type="entry name" value="Nucleotide-diphossugar_trans"/>
</dbReference>
<dbReference type="PANTHER" id="PTHR42891">
    <property type="entry name" value="D-GLYCERO-BETA-D-MANNO-HEPTOSE-1,7-BISPHOSPHATE 7-PHOSPHATASE"/>
    <property type="match status" value="1"/>
</dbReference>
<evidence type="ECO:0000256" key="7">
    <source>
        <dbReference type="ARBA" id="ARBA00031828"/>
    </source>
</evidence>
<dbReference type="GO" id="GO:0005975">
    <property type="term" value="P:carbohydrate metabolic process"/>
    <property type="evidence" value="ECO:0007669"/>
    <property type="project" value="InterPro"/>
</dbReference>
<dbReference type="SUPFAM" id="SSF56784">
    <property type="entry name" value="HAD-like"/>
    <property type="match status" value="1"/>
</dbReference>
<dbReference type="SUPFAM" id="SSF53448">
    <property type="entry name" value="Nucleotide-diphospho-sugar transferases"/>
    <property type="match status" value="1"/>
</dbReference>
<keyword evidence="3" id="KW-0963">Cytoplasm</keyword>
<comment type="subcellular location">
    <subcellularLocation>
        <location evidence="1">Cytoplasm</location>
    </subcellularLocation>
</comment>
<accession>A0A557ZZQ1</accession>
<comment type="similarity">
    <text evidence="2">Belongs to the GmhB family.</text>
</comment>
<keyword evidence="4" id="KW-0479">Metal-binding</keyword>
<dbReference type="InterPro" id="IPR004446">
    <property type="entry name" value="Heptose_bisP_phosphatase"/>
</dbReference>
<dbReference type="GO" id="GO:0046872">
    <property type="term" value="F:metal ion binding"/>
    <property type="evidence" value="ECO:0007669"/>
    <property type="project" value="UniProtKB-KW"/>
</dbReference>
<reference evidence="9 10" key="1">
    <citation type="submission" date="2019-07" db="EMBL/GenBank/DDBJ databases">
        <title>New species of Amycolatopsis and Streptomyces.</title>
        <authorList>
            <person name="Duangmal K."/>
            <person name="Teo W.F.A."/>
            <person name="Lipun K."/>
        </authorList>
    </citation>
    <scope>NUCLEOTIDE SEQUENCE [LARGE SCALE GENOMIC DNA]</scope>
    <source>
        <strain evidence="9 10">JCM 30562</strain>
    </source>
</reference>
<name>A0A557ZZQ1_9PSEU</name>
<feature type="domain" description="Glycosyltransferase 2-like" evidence="8">
    <location>
        <begin position="22"/>
        <end position="114"/>
    </location>
</feature>
<evidence type="ECO:0000256" key="3">
    <source>
        <dbReference type="ARBA" id="ARBA00022490"/>
    </source>
</evidence>